<evidence type="ECO:0000313" key="2">
    <source>
        <dbReference type="Proteomes" id="UP000006860"/>
    </source>
</evidence>
<name>F0SM40_RUBBR</name>
<proteinExistence type="predicted"/>
<dbReference type="EMBL" id="CP002546">
    <property type="protein sequence ID" value="ADY60995.1"/>
    <property type="molecule type" value="Genomic_DNA"/>
</dbReference>
<organism evidence="1 2">
    <name type="scientific">Rubinisphaera brasiliensis (strain ATCC 49424 / DSM 5305 / JCM 21570 / IAM 15109 / NBRC 103401 / IFAM 1448)</name>
    <name type="common">Planctomyces brasiliensis</name>
    <dbReference type="NCBI Taxonomy" id="756272"/>
    <lineage>
        <taxon>Bacteria</taxon>
        <taxon>Pseudomonadati</taxon>
        <taxon>Planctomycetota</taxon>
        <taxon>Planctomycetia</taxon>
        <taxon>Planctomycetales</taxon>
        <taxon>Planctomycetaceae</taxon>
        <taxon>Rubinisphaera</taxon>
    </lineage>
</organism>
<protein>
    <submittedName>
        <fullName evidence="1">Uncharacterized protein</fullName>
    </submittedName>
</protein>
<dbReference type="AlphaFoldDB" id="F0SM40"/>
<dbReference type="KEGG" id="pbs:Plabr_3398"/>
<dbReference type="HOGENOM" id="CLU_2652212_0_0_0"/>
<evidence type="ECO:0000313" key="1">
    <source>
        <dbReference type="EMBL" id="ADY60995.1"/>
    </source>
</evidence>
<dbReference type="RefSeq" id="WP_013629714.1">
    <property type="nucleotide sequence ID" value="NC_015174.1"/>
</dbReference>
<accession>F0SM40</accession>
<dbReference type="Proteomes" id="UP000006860">
    <property type="component" value="Chromosome"/>
</dbReference>
<sequence>MAVVSNGFATKDLNSQGAVADLTVADIHGMERTELIQVIVMGQIPFLDESRLEHQDLETLRRLAFLARNCCQNQAV</sequence>
<keyword evidence="2" id="KW-1185">Reference proteome</keyword>
<reference evidence="2" key="1">
    <citation type="submission" date="2011-02" db="EMBL/GenBank/DDBJ databases">
        <title>The complete genome of Planctomyces brasiliensis DSM 5305.</title>
        <authorList>
            <person name="Lucas S."/>
            <person name="Copeland A."/>
            <person name="Lapidus A."/>
            <person name="Bruce D."/>
            <person name="Goodwin L."/>
            <person name="Pitluck S."/>
            <person name="Kyrpides N."/>
            <person name="Mavromatis K."/>
            <person name="Pagani I."/>
            <person name="Ivanova N."/>
            <person name="Ovchinnikova G."/>
            <person name="Lu M."/>
            <person name="Detter J.C."/>
            <person name="Han C."/>
            <person name="Land M."/>
            <person name="Hauser L."/>
            <person name="Markowitz V."/>
            <person name="Cheng J.-F."/>
            <person name="Hugenholtz P."/>
            <person name="Woyke T."/>
            <person name="Wu D."/>
            <person name="Tindall B."/>
            <person name="Pomrenke H.G."/>
            <person name="Brambilla E."/>
            <person name="Klenk H.-P."/>
            <person name="Eisen J.A."/>
        </authorList>
    </citation>
    <scope>NUCLEOTIDE SEQUENCE [LARGE SCALE GENOMIC DNA]</scope>
    <source>
        <strain evidence="2">ATCC 49424 / DSM 5305 / JCM 21570 / NBRC 103401 / IFAM 1448</strain>
    </source>
</reference>
<gene>
    <name evidence="1" type="ordered locus">Plabr_3398</name>
</gene>
<dbReference type="OrthoDB" id="277854at2"/>